<keyword evidence="1" id="KW-0805">Transcription regulation</keyword>
<dbReference type="Gene3D" id="1.10.10.60">
    <property type="entry name" value="Homeodomain-like"/>
    <property type="match status" value="1"/>
</dbReference>
<dbReference type="PANTHER" id="PTHR43280:SF32">
    <property type="entry name" value="TRANSCRIPTIONAL REGULATORY PROTEIN"/>
    <property type="match status" value="1"/>
</dbReference>
<dbReference type="InterPro" id="IPR018062">
    <property type="entry name" value="HTH_AraC-typ_CS"/>
</dbReference>
<evidence type="ECO:0000259" key="4">
    <source>
        <dbReference type="PROSITE" id="PS01124"/>
    </source>
</evidence>
<dbReference type="EMBL" id="AP019736">
    <property type="protein sequence ID" value="BBL07398.1"/>
    <property type="molecule type" value="Genomic_DNA"/>
</dbReference>
<dbReference type="PANTHER" id="PTHR43280">
    <property type="entry name" value="ARAC-FAMILY TRANSCRIPTIONAL REGULATOR"/>
    <property type="match status" value="1"/>
</dbReference>
<dbReference type="KEGG" id="ada:A5CPEGH6_20360"/>
<keyword evidence="3" id="KW-0804">Transcription</keyword>
<dbReference type="InterPro" id="IPR020449">
    <property type="entry name" value="Tscrpt_reg_AraC-type_HTH"/>
</dbReference>
<feature type="domain" description="HTH araC/xylS-type" evidence="4">
    <location>
        <begin position="154"/>
        <end position="253"/>
    </location>
</feature>
<dbReference type="PRINTS" id="PR00032">
    <property type="entry name" value="HTHARAC"/>
</dbReference>
<dbReference type="PROSITE" id="PS00041">
    <property type="entry name" value="HTH_ARAC_FAMILY_1"/>
    <property type="match status" value="1"/>
</dbReference>
<dbReference type="AlphaFoldDB" id="A0A4Y1X4X8"/>
<dbReference type="SMART" id="SM00342">
    <property type="entry name" value="HTH_ARAC"/>
    <property type="match status" value="1"/>
</dbReference>
<dbReference type="InterPro" id="IPR009057">
    <property type="entry name" value="Homeodomain-like_sf"/>
</dbReference>
<evidence type="ECO:0000256" key="2">
    <source>
        <dbReference type="ARBA" id="ARBA00023125"/>
    </source>
</evidence>
<reference evidence="6" key="1">
    <citation type="submission" date="2019-06" db="EMBL/GenBank/DDBJ databases">
        <title>Alistipes onderdonkii subsp. vulgaris subsp. nov., Alistipes dispar sp. nov. and Alistipes communis sp. nov., isolated from human faeces, and creation of Alistipes onderdonkii subsp. onderdonkii subsp. nov.</title>
        <authorList>
            <person name="Sakamoto M."/>
            <person name="Ikeyama N."/>
            <person name="Ogata Y."/>
            <person name="Suda W."/>
            <person name="Iino T."/>
            <person name="Hattori M."/>
            <person name="Ohkuma M."/>
        </authorList>
    </citation>
    <scope>NUCLEOTIDE SEQUENCE [LARGE SCALE GENOMIC DNA]</scope>
    <source>
        <strain evidence="6">5CPEGH6</strain>
    </source>
</reference>
<name>A0A4Y1X4X8_9BACT</name>
<accession>A0A4Y1X4X8</accession>
<evidence type="ECO:0000256" key="1">
    <source>
        <dbReference type="ARBA" id="ARBA00023015"/>
    </source>
</evidence>
<proteinExistence type="predicted"/>
<organism evidence="5 6">
    <name type="scientific">Alistipes dispar</name>
    <dbReference type="NCBI Taxonomy" id="2585119"/>
    <lineage>
        <taxon>Bacteria</taxon>
        <taxon>Pseudomonadati</taxon>
        <taxon>Bacteroidota</taxon>
        <taxon>Bacteroidia</taxon>
        <taxon>Bacteroidales</taxon>
        <taxon>Rikenellaceae</taxon>
        <taxon>Alistipes</taxon>
    </lineage>
</organism>
<dbReference type="InterPro" id="IPR018060">
    <property type="entry name" value="HTH_AraC"/>
</dbReference>
<sequence length="255" mass="29726">MHFRCGVYLVCVRGSAVVSTGIQHYRIGEQSELIFLQGSLMQVVEASGDFRVRMVTFSRELFLEAVLPIDSPYLDYTHEHPGYRHTQDERSQKTWREILLWMDVARMLFVEGGTQFRRQQELNFLQSLLMWVFNTIQEKIGGTQQYTRKQALSHQFVGLLREYATREHAVSFYADRMCISPRYLYEVTVECQGGRTPKQLIDEQRLAEVKVLLSDPHLSVTEIAEQLGFADQSYLTRFFRRHTGMSPKAFRAGIR</sequence>
<evidence type="ECO:0000313" key="5">
    <source>
        <dbReference type="EMBL" id="BBL07398.1"/>
    </source>
</evidence>
<protein>
    <submittedName>
        <fullName evidence="5">Transcriptional regulator</fullName>
    </submittedName>
</protein>
<dbReference type="Proteomes" id="UP000319374">
    <property type="component" value="Chromosome"/>
</dbReference>
<dbReference type="Pfam" id="PF12833">
    <property type="entry name" value="HTH_18"/>
    <property type="match status" value="1"/>
</dbReference>
<gene>
    <name evidence="5" type="ORF">A5CPEGH6_20360</name>
</gene>
<dbReference type="GO" id="GO:0003700">
    <property type="term" value="F:DNA-binding transcription factor activity"/>
    <property type="evidence" value="ECO:0007669"/>
    <property type="project" value="InterPro"/>
</dbReference>
<dbReference type="PROSITE" id="PS01124">
    <property type="entry name" value="HTH_ARAC_FAMILY_2"/>
    <property type="match status" value="1"/>
</dbReference>
<dbReference type="SUPFAM" id="SSF46689">
    <property type="entry name" value="Homeodomain-like"/>
    <property type="match status" value="1"/>
</dbReference>
<evidence type="ECO:0000256" key="3">
    <source>
        <dbReference type="ARBA" id="ARBA00023163"/>
    </source>
</evidence>
<dbReference type="GO" id="GO:0043565">
    <property type="term" value="F:sequence-specific DNA binding"/>
    <property type="evidence" value="ECO:0007669"/>
    <property type="project" value="InterPro"/>
</dbReference>
<keyword evidence="6" id="KW-1185">Reference proteome</keyword>
<evidence type="ECO:0000313" key="6">
    <source>
        <dbReference type="Proteomes" id="UP000319374"/>
    </source>
</evidence>
<keyword evidence="2" id="KW-0238">DNA-binding</keyword>